<dbReference type="Pfam" id="PF12234">
    <property type="entry name" value="Rav1p_C"/>
    <property type="match status" value="1"/>
</dbReference>
<dbReference type="eggNOG" id="KOG1064">
    <property type="taxonomic scope" value="Eukaryota"/>
</dbReference>
<protein>
    <recommendedName>
        <fullName evidence="2">RAVE complex protein Rav1 C-terminal domain-containing protein</fullName>
    </recommendedName>
</protein>
<feature type="domain" description="RAVE complex protein Rav1 C-terminal" evidence="2">
    <location>
        <begin position="590"/>
        <end position="1236"/>
    </location>
</feature>
<dbReference type="Proteomes" id="UP000030669">
    <property type="component" value="Unassembled WGS sequence"/>
</dbReference>
<feature type="region of interest" description="Disordered" evidence="1">
    <location>
        <begin position="1290"/>
        <end position="1319"/>
    </location>
</feature>
<keyword evidence="4" id="KW-1185">Reference proteome</keyword>
<dbReference type="STRING" id="670483.S7QLU2"/>
<evidence type="ECO:0000256" key="1">
    <source>
        <dbReference type="SAM" id="MobiDB-lite"/>
    </source>
</evidence>
<dbReference type="GeneID" id="19309230"/>
<dbReference type="KEGG" id="gtr:GLOTRDRAFT_90007"/>
<dbReference type="InterPro" id="IPR036322">
    <property type="entry name" value="WD40_repeat_dom_sf"/>
</dbReference>
<dbReference type="SUPFAM" id="SSF50978">
    <property type="entry name" value="WD40 repeat-like"/>
    <property type="match status" value="1"/>
</dbReference>
<evidence type="ECO:0000259" key="2">
    <source>
        <dbReference type="Pfam" id="PF12234"/>
    </source>
</evidence>
<proteinExistence type="predicted"/>
<organism evidence="3 4">
    <name type="scientific">Gloeophyllum trabeum (strain ATCC 11539 / FP-39264 / Madison 617)</name>
    <name type="common">Brown rot fungus</name>
    <dbReference type="NCBI Taxonomy" id="670483"/>
    <lineage>
        <taxon>Eukaryota</taxon>
        <taxon>Fungi</taxon>
        <taxon>Dikarya</taxon>
        <taxon>Basidiomycota</taxon>
        <taxon>Agaricomycotina</taxon>
        <taxon>Agaricomycetes</taxon>
        <taxon>Gloeophyllales</taxon>
        <taxon>Gloeophyllaceae</taxon>
        <taxon>Gloeophyllum</taxon>
    </lineage>
</organism>
<dbReference type="HOGENOM" id="CLU_000310_0_1_1"/>
<gene>
    <name evidence="3" type="ORF">GLOTRDRAFT_90007</name>
</gene>
<dbReference type="Gene3D" id="2.130.10.10">
    <property type="entry name" value="YVTN repeat-like/Quinoprotein amine dehydrogenase"/>
    <property type="match status" value="1"/>
</dbReference>
<dbReference type="OMA" id="LEDYHPQ"/>
<accession>S7QLU2</accession>
<reference evidence="3 4" key="1">
    <citation type="journal article" date="2012" name="Science">
        <title>The Paleozoic origin of enzymatic lignin decomposition reconstructed from 31 fungal genomes.</title>
        <authorList>
            <person name="Floudas D."/>
            <person name="Binder M."/>
            <person name="Riley R."/>
            <person name="Barry K."/>
            <person name="Blanchette R.A."/>
            <person name="Henrissat B."/>
            <person name="Martinez A.T."/>
            <person name="Otillar R."/>
            <person name="Spatafora J.W."/>
            <person name="Yadav J.S."/>
            <person name="Aerts A."/>
            <person name="Benoit I."/>
            <person name="Boyd A."/>
            <person name="Carlson A."/>
            <person name="Copeland A."/>
            <person name="Coutinho P.M."/>
            <person name="de Vries R.P."/>
            <person name="Ferreira P."/>
            <person name="Findley K."/>
            <person name="Foster B."/>
            <person name="Gaskell J."/>
            <person name="Glotzer D."/>
            <person name="Gorecki P."/>
            <person name="Heitman J."/>
            <person name="Hesse C."/>
            <person name="Hori C."/>
            <person name="Igarashi K."/>
            <person name="Jurgens J.A."/>
            <person name="Kallen N."/>
            <person name="Kersten P."/>
            <person name="Kohler A."/>
            <person name="Kuees U."/>
            <person name="Kumar T.K.A."/>
            <person name="Kuo A."/>
            <person name="LaButti K."/>
            <person name="Larrondo L.F."/>
            <person name="Lindquist E."/>
            <person name="Ling A."/>
            <person name="Lombard V."/>
            <person name="Lucas S."/>
            <person name="Lundell T."/>
            <person name="Martin R."/>
            <person name="McLaughlin D.J."/>
            <person name="Morgenstern I."/>
            <person name="Morin E."/>
            <person name="Murat C."/>
            <person name="Nagy L.G."/>
            <person name="Nolan M."/>
            <person name="Ohm R.A."/>
            <person name="Patyshakuliyeva A."/>
            <person name="Rokas A."/>
            <person name="Ruiz-Duenas F.J."/>
            <person name="Sabat G."/>
            <person name="Salamov A."/>
            <person name="Samejima M."/>
            <person name="Schmutz J."/>
            <person name="Slot J.C."/>
            <person name="St John F."/>
            <person name="Stenlid J."/>
            <person name="Sun H."/>
            <person name="Sun S."/>
            <person name="Syed K."/>
            <person name="Tsang A."/>
            <person name="Wiebenga A."/>
            <person name="Young D."/>
            <person name="Pisabarro A."/>
            <person name="Eastwood D.C."/>
            <person name="Martin F."/>
            <person name="Cullen D."/>
            <person name="Grigoriev I.V."/>
            <person name="Hibbett D.S."/>
        </authorList>
    </citation>
    <scope>NUCLEOTIDE SEQUENCE [LARGE SCALE GENOMIC DNA]</scope>
    <source>
        <strain evidence="3 4">ATCC 11539</strain>
    </source>
</reference>
<name>S7QLU2_GLOTA</name>
<evidence type="ECO:0000313" key="3">
    <source>
        <dbReference type="EMBL" id="EPQ60521.1"/>
    </source>
</evidence>
<dbReference type="OrthoDB" id="342131at2759"/>
<dbReference type="RefSeq" id="XP_007860915.1">
    <property type="nucleotide sequence ID" value="XM_007862724.1"/>
</dbReference>
<dbReference type="InterPro" id="IPR052208">
    <property type="entry name" value="DmX-like/RAVE_component"/>
</dbReference>
<sequence length="1351" mass="151490">MLELLQAYTGCPVTGLQHLVLPSQTLLLYPLGDSLVLLDARTLHLVRALAFWEAFPRTLHTKESIRCVSVDGSMKLVIAAMGSRIAAWSMSGVQSGVWRVHSTLILPEDQEVTALDCKSGIPHSTCLREFLSFDSGLLAIGSTSNLSVYTLVLENDLPTWSHKWRVTFSTPARVRFSPSLMYFATTSLYDNTVRVYLTTSGRQTQGIPHPRAVTNVQWRDAPQASSSARDDLILYTVTVDSVLRIFLPVIDAPQHLQLHATIDLFSSLPFSLASQSDPNLTASSIFWLDRTVVGDALNDILKNTGKDEEGRFRRLKDIKDEGWDLFLRVLGDGSLVVSGVANVDRRPPTLLKQFTLIQSSPGCLPRAPQHIYLVRDPGRTSLTLVTAPPLATYQLSLPEFFEAKAEGLTNVQQGPESFEGESARVIRFIRTPEGRGLAVLRDGNVGQTFRLKGRGSAILKQAAWHAADHAVVLAYGKMYATYTCAEQMLTLHSQPPVHLSLPPVTSMFVIPSSAHQSSIVAIASDHSVFHIHISYSPQPSLVMHSHTSLPLASPPMIILPVDPMAWSLPYMATGQSIHDVLLSISETGELAFWSFDEREESDTGWRCTGTVRTGRKNIRMARCSSAKKSALGPDGEELTIWDSKESEFASGLEYRQVLRIAEPVNDLDWSSTPDSQSILAVGFSHRVELLCQQRMSYFDDNPRWDLCWRIDLSEMIPHGISDSIWLANGSLLVGAGHHMLLYGQPQLDRREDVSESLFEYVARLNGPLVEYHPQMLLQCLLWGKLELVKEIIVNLAKHLREERDGAPDYRDYRSLPLELFLHDDRWEDKVRHSKSSAYSSLFDISSSTKEPQESDFDRQLVKQLIEDLETYPPPHFTPNEQAHLSVMIETTLEVEEQRRALDANGLRYLAMMRSFQILNRRASEPSSPQSNGVIPRQTGRRERLRYRDMIWAFHSESQELMLSASLSSCGGKMTWNEARSLGVFIWLTSADTMRSHMEVIARNQYLAGDNRDPTACSLFYFALGKVKLVHGLWRTAAWHPEQTIMLKFLSNDFTQPRWRTAALKNGYALLAKQRYEYAAAFFLLGGSLKDAVNICIRQLRDFQLAVALARVVEQGDRGPVLRDVLENTVIPLAFKDGNRWLGSWAFWLLHRRDFAVRILVAPLRDTATAFNSQSTEVGEPHYDDPSLALLFSQLKLKTLQTAKGTSEISGQMEFNFVLQVARVFCRLGCHVLALNLLQTWSFARPSTAVHEDMPGEKVLPPSPTASRRSLFPLEPALRRTSSIMIDMDIPSAAPTRSASPERRGGATLPIPEKEEMKEEPDFLARKAGLGNLMKSAKKDVKVPEFDMNAFF</sequence>
<dbReference type="PANTHER" id="PTHR13950:SF9">
    <property type="entry name" value="RABCONNECTIN-3A"/>
    <property type="match status" value="1"/>
</dbReference>
<dbReference type="InterPro" id="IPR015943">
    <property type="entry name" value="WD40/YVTN_repeat-like_dom_sf"/>
</dbReference>
<dbReference type="GO" id="GO:0043291">
    <property type="term" value="C:RAVE complex"/>
    <property type="evidence" value="ECO:0007669"/>
    <property type="project" value="TreeGrafter"/>
</dbReference>
<evidence type="ECO:0000313" key="4">
    <source>
        <dbReference type="Proteomes" id="UP000030669"/>
    </source>
</evidence>
<dbReference type="EMBL" id="KB469296">
    <property type="protein sequence ID" value="EPQ60521.1"/>
    <property type="molecule type" value="Genomic_DNA"/>
</dbReference>
<dbReference type="InterPro" id="IPR022033">
    <property type="entry name" value="Rav1p_C"/>
</dbReference>
<dbReference type="GO" id="GO:0007035">
    <property type="term" value="P:vacuolar acidification"/>
    <property type="evidence" value="ECO:0007669"/>
    <property type="project" value="TreeGrafter"/>
</dbReference>
<dbReference type="PANTHER" id="PTHR13950">
    <property type="entry name" value="RABCONNECTIN-RELATED"/>
    <property type="match status" value="1"/>
</dbReference>